<dbReference type="Proteomes" id="UP000628854">
    <property type="component" value="Unassembled WGS sequence"/>
</dbReference>
<comment type="similarity">
    <text evidence="1">Belongs to the enoyl-CoA hydratase/isomerase family.</text>
</comment>
<comment type="caution">
    <text evidence="2">The sequence shown here is derived from an EMBL/GenBank/DDBJ whole genome shotgun (WGS) entry which is preliminary data.</text>
</comment>
<name>A0ABQ1J6B6_9PROT</name>
<sequence>MSFEKITYSVDDEIAVIAFNDPKTMNAAGVDTIEEMSHALEMAGDEARCTIITGNGRGFCSGANLSAKPGSGAGPKRKPDAGRELDRVYNPFIKAMRTHPHPIITAVNGAAAGVGCSIALMGDFIVAAEGSYFLQAFRRIGLVPDGGSTYLLARTIGRARAMEMTLFGEKIPAKQALDWGLVNRVVADDKLMDEARNYALQLANGPTTALSMIRDLVWQAEDNDLDAQLQAERFAQRTAGRSPDFAEGVKAFLEKRPADFRKA</sequence>
<dbReference type="CDD" id="cd06558">
    <property type="entry name" value="crotonase-like"/>
    <property type="match status" value="1"/>
</dbReference>
<dbReference type="InterPro" id="IPR014748">
    <property type="entry name" value="Enoyl-CoA_hydra_C"/>
</dbReference>
<dbReference type="RefSeq" id="WP_084393595.1">
    <property type="nucleotide sequence ID" value="NZ_BMKF01000001.1"/>
</dbReference>
<dbReference type="SUPFAM" id="SSF52096">
    <property type="entry name" value="ClpP/crotonase"/>
    <property type="match status" value="1"/>
</dbReference>
<dbReference type="InterPro" id="IPR029045">
    <property type="entry name" value="ClpP/crotonase-like_dom_sf"/>
</dbReference>
<protein>
    <submittedName>
        <fullName evidence="2">Enoyl-CoA hydratase</fullName>
    </submittedName>
</protein>
<proteinExistence type="inferred from homology"/>
<evidence type="ECO:0000313" key="3">
    <source>
        <dbReference type="Proteomes" id="UP000628854"/>
    </source>
</evidence>
<gene>
    <name evidence="2" type="ORF">GCM10011503_06730</name>
</gene>
<dbReference type="PANTHER" id="PTHR43459">
    <property type="entry name" value="ENOYL-COA HYDRATASE"/>
    <property type="match status" value="1"/>
</dbReference>
<dbReference type="Gene3D" id="3.90.226.10">
    <property type="entry name" value="2-enoyl-CoA Hydratase, Chain A, domain 1"/>
    <property type="match status" value="1"/>
</dbReference>
<dbReference type="InterPro" id="IPR001753">
    <property type="entry name" value="Enoyl-CoA_hydra/iso"/>
</dbReference>
<accession>A0ABQ1J6B6</accession>
<keyword evidence="3" id="KW-1185">Reference proteome</keyword>
<dbReference type="PANTHER" id="PTHR43459:SF1">
    <property type="entry name" value="EG:BACN32G11.4 PROTEIN"/>
    <property type="match status" value="1"/>
</dbReference>
<organism evidence="2 3">
    <name type="scientific">Henriciella pelagia</name>
    <dbReference type="NCBI Taxonomy" id="1977912"/>
    <lineage>
        <taxon>Bacteria</taxon>
        <taxon>Pseudomonadati</taxon>
        <taxon>Pseudomonadota</taxon>
        <taxon>Alphaproteobacteria</taxon>
        <taxon>Hyphomonadales</taxon>
        <taxon>Hyphomonadaceae</taxon>
        <taxon>Henriciella</taxon>
    </lineage>
</organism>
<dbReference type="NCBIfam" id="NF004635">
    <property type="entry name" value="PRK05981.1"/>
    <property type="match status" value="1"/>
</dbReference>
<evidence type="ECO:0000256" key="1">
    <source>
        <dbReference type="ARBA" id="ARBA00005254"/>
    </source>
</evidence>
<evidence type="ECO:0000313" key="2">
    <source>
        <dbReference type="EMBL" id="GGB60873.1"/>
    </source>
</evidence>
<dbReference type="Pfam" id="PF00378">
    <property type="entry name" value="ECH_1"/>
    <property type="match status" value="1"/>
</dbReference>
<reference evidence="3" key="1">
    <citation type="journal article" date="2019" name="Int. J. Syst. Evol. Microbiol.">
        <title>The Global Catalogue of Microorganisms (GCM) 10K type strain sequencing project: providing services to taxonomists for standard genome sequencing and annotation.</title>
        <authorList>
            <consortium name="The Broad Institute Genomics Platform"/>
            <consortium name="The Broad Institute Genome Sequencing Center for Infectious Disease"/>
            <person name="Wu L."/>
            <person name="Ma J."/>
        </authorList>
    </citation>
    <scope>NUCLEOTIDE SEQUENCE [LARGE SCALE GENOMIC DNA]</scope>
    <source>
        <strain evidence="3">CGMCC 1.15928</strain>
    </source>
</reference>
<dbReference type="EMBL" id="BMKF01000001">
    <property type="protein sequence ID" value="GGB60873.1"/>
    <property type="molecule type" value="Genomic_DNA"/>
</dbReference>
<dbReference type="Gene3D" id="1.10.12.10">
    <property type="entry name" value="Lyase 2-enoyl-coa Hydratase, Chain A, domain 2"/>
    <property type="match status" value="1"/>
</dbReference>